<dbReference type="Proteomes" id="UP000327013">
    <property type="component" value="Unassembled WGS sequence"/>
</dbReference>
<name>A0A5N6L5J6_9ROSI</name>
<feature type="compositionally biased region" description="Basic residues" evidence="1">
    <location>
        <begin position="10"/>
        <end position="28"/>
    </location>
</feature>
<evidence type="ECO:0000313" key="2">
    <source>
        <dbReference type="EMBL" id="KAB8927504.1"/>
    </source>
</evidence>
<accession>A0A5N6L5J6</accession>
<sequence>MAAARSRTGASRRRRRRSGGLGRARRGCARQGWRSPGGGASTRWPATKTFAGDG</sequence>
<evidence type="ECO:0000256" key="1">
    <source>
        <dbReference type="SAM" id="MobiDB-lite"/>
    </source>
</evidence>
<evidence type="ECO:0000313" key="3">
    <source>
        <dbReference type="Proteomes" id="UP000327013"/>
    </source>
</evidence>
<comment type="caution">
    <text evidence="2">The sequence shown here is derived from an EMBL/GenBank/DDBJ whole genome shotgun (WGS) entry which is preliminary data.</text>
</comment>
<protein>
    <submittedName>
        <fullName evidence="2">Uncharacterized protein</fullName>
    </submittedName>
</protein>
<proteinExistence type="predicted"/>
<keyword evidence="3" id="KW-1185">Reference proteome</keyword>
<dbReference type="EMBL" id="VIBQ01000128">
    <property type="protein sequence ID" value="KAB8927504.1"/>
    <property type="molecule type" value="Genomic_DNA"/>
</dbReference>
<dbReference type="AlphaFoldDB" id="A0A5N6L5J6"/>
<organism evidence="2 3">
    <name type="scientific">Carpinus fangiana</name>
    <dbReference type="NCBI Taxonomy" id="176857"/>
    <lineage>
        <taxon>Eukaryota</taxon>
        <taxon>Viridiplantae</taxon>
        <taxon>Streptophyta</taxon>
        <taxon>Embryophyta</taxon>
        <taxon>Tracheophyta</taxon>
        <taxon>Spermatophyta</taxon>
        <taxon>Magnoliopsida</taxon>
        <taxon>eudicotyledons</taxon>
        <taxon>Gunneridae</taxon>
        <taxon>Pentapetalae</taxon>
        <taxon>rosids</taxon>
        <taxon>fabids</taxon>
        <taxon>Fagales</taxon>
        <taxon>Betulaceae</taxon>
        <taxon>Carpinus</taxon>
    </lineage>
</organism>
<reference evidence="2 3" key="1">
    <citation type="submission" date="2019-06" db="EMBL/GenBank/DDBJ databases">
        <title>A chromosomal-level reference genome of Carpinus fangiana (Coryloideae, Betulaceae).</title>
        <authorList>
            <person name="Yang X."/>
            <person name="Wang Z."/>
            <person name="Zhang L."/>
            <person name="Hao G."/>
            <person name="Liu J."/>
            <person name="Yang Y."/>
        </authorList>
    </citation>
    <scope>NUCLEOTIDE SEQUENCE [LARGE SCALE GENOMIC DNA]</scope>
    <source>
        <strain evidence="2">Cfa_2016G</strain>
        <tissue evidence="2">Leaf</tissue>
    </source>
</reference>
<gene>
    <name evidence="2" type="ORF">FH972_026833</name>
</gene>
<feature type="region of interest" description="Disordered" evidence="1">
    <location>
        <begin position="1"/>
        <end position="54"/>
    </location>
</feature>